<dbReference type="GO" id="GO:0004672">
    <property type="term" value="F:protein kinase activity"/>
    <property type="evidence" value="ECO:0007669"/>
    <property type="project" value="InterPro"/>
</dbReference>
<evidence type="ECO:0000313" key="8">
    <source>
        <dbReference type="Proteomes" id="UP000242519"/>
    </source>
</evidence>
<organism evidence="7 8">
    <name type="scientific">Diplocarpon coronariae</name>
    <dbReference type="NCBI Taxonomy" id="2795749"/>
    <lineage>
        <taxon>Eukaryota</taxon>
        <taxon>Fungi</taxon>
        <taxon>Dikarya</taxon>
        <taxon>Ascomycota</taxon>
        <taxon>Pezizomycotina</taxon>
        <taxon>Leotiomycetes</taxon>
        <taxon>Helotiales</taxon>
        <taxon>Drepanopezizaceae</taxon>
        <taxon>Diplocarpon</taxon>
    </lineage>
</organism>
<dbReference type="PANTHER" id="PTHR11042">
    <property type="entry name" value="EUKARYOTIC TRANSLATION INITIATION FACTOR 2-ALPHA KINASE EIF2-ALPHA KINASE -RELATED"/>
    <property type="match status" value="1"/>
</dbReference>
<evidence type="ECO:0000256" key="2">
    <source>
        <dbReference type="ARBA" id="ARBA00022741"/>
    </source>
</evidence>
<dbReference type="InterPro" id="IPR008271">
    <property type="entry name" value="Ser/Thr_kinase_AS"/>
</dbReference>
<evidence type="ECO:0000256" key="5">
    <source>
        <dbReference type="ARBA" id="ARBA00037982"/>
    </source>
</evidence>
<reference evidence="7 8" key="1">
    <citation type="submission" date="2017-04" db="EMBL/GenBank/DDBJ databases">
        <title>Draft genome sequence of Marssonina coronaria NL1: causal agent of apple blotch.</title>
        <authorList>
            <person name="Cheng Q."/>
        </authorList>
    </citation>
    <scope>NUCLEOTIDE SEQUENCE [LARGE SCALE GENOMIC DNA]</scope>
    <source>
        <strain evidence="7 8">NL1</strain>
    </source>
</reference>
<dbReference type="InterPro" id="IPR050339">
    <property type="entry name" value="CC_SR_Kinase"/>
</dbReference>
<dbReference type="Pfam" id="PF00069">
    <property type="entry name" value="Pkinase"/>
    <property type="match status" value="1"/>
</dbReference>
<feature type="domain" description="Protein kinase" evidence="6">
    <location>
        <begin position="94"/>
        <end position="398"/>
    </location>
</feature>
<keyword evidence="4" id="KW-0067">ATP-binding</keyword>
<proteinExistence type="inferred from homology"/>
<evidence type="ECO:0000256" key="3">
    <source>
        <dbReference type="ARBA" id="ARBA00022777"/>
    </source>
</evidence>
<dbReference type="InterPro" id="IPR011009">
    <property type="entry name" value="Kinase-like_dom_sf"/>
</dbReference>
<evidence type="ECO:0000313" key="7">
    <source>
        <dbReference type="EMBL" id="OWO97801.1"/>
    </source>
</evidence>
<dbReference type="PROSITE" id="PS00108">
    <property type="entry name" value="PROTEIN_KINASE_ST"/>
    <property type="match status" value="1"/>
</dbReference>
<dbReference type="SMART" id="SM00220">
    <property type="entry name" value="S_TKc"/>
    <property type="match status" value="1"/>
</dbReference>
<dbReference type="GO" id="GO:0005737">
    <property type="term" value="C:cytoplasm"/>
    <property type="evidence" value="ECO:0007669"/>
    <property type="project" value="TreeGrafter"/>
</dbReference>
<dbReference type="Gene3D" id="1.10.510.10">
    <property type="entry name" value="Transferase(Phosphotransferase) domain 1"/>
    <property type="match status" value="1"/>
</dbReference>
<comment type="caution">
    <text evidence="7">The sequence shown here is derived from an EMBL/GenBank/DDBJ whole genome shotgun (WGS) entry which is preliminary data.</text>
</comment>
<keyword evidence="1" id="KW-0808">Transferase</keyword>
<keyword evidence="2" id="KW-0547">Nucleotide-binding</keyword>
<dbReference type="Proteomes" id="UP000242519">
    <property type="component" value="Unassembled WGS sequence"/>
</dbReference>
<name>A0A218YS55_9HELO</name>
<dbReference type="AlphaFoldDB" id="A0A218YS55"/>
<dbReference type="GO" id="GO:0005634">
    <property type="term" value="C:nucleus"/>
    <property type="evidence" value="ECO:0007669"/>
    <property type="project" value="TreeGrafter"/>
</dbReference>
<dbReference type="CDD" id="cd00180">
    <property type="entry name" value="PKc"/>
    <property type="match status" value="1"/>
</dbReference>
<dbReference type="InterPro" id="IPR000719">
    <property type="entry name" value="Prot_kinase_dom"/>
</dbReference>
<dbReference type="STRING" id="503106.A0A218YS55"/>
<keyword evidence="8" id="KW-1185">Reference proteome</keyword>
<comment type="similarity">
    <text evidence="5">Belongs to the protein kinase superfamily. Ser/Thr protein kinase family. GCN2 subfamily.</text>
</comment>
<evidence type="ECO:0000256" key="4">
    <source>
        <dbReference type="ARBA" id="ARBA00022840"/>
    </source>
</evidence>
<accession>A0A218YS55</accession>
<evidence type="ECO:0000259" key="6">
    <source>
        <dbReference type="PROSITE" id="PS50011"/>
    </source>
</evidence>
<dbReference type="SUPFAM" id="SSF56112">
    <property type="entry name" value="Protein kinase-like (PK-like)"/>
    <property type="match status" value="1"/>
</dbReference>
<keyword evidence="3" id="KW-0418">Kinase</keyword>
<dbReference type="InParanoid" id="A0A218YS55"/>
<dbReference type="EMBL" id="MZNU01000425">
    <property type="protein sequence ID" value="OWO97801.1"/>
    <property type="molecule type" value="Genomic_DNA"/>
</dbReference>
<evidence type="ECO:0000256" key="1">
    <source>
        <dbReference type="ARBA" id="ARBA00022679"/>
    </source>
</evidence>
<dbReference type="PROSITE" id="PS50011">
    <property type="entry name" value="PROTEIN_KINASE_DOM"/>
    <property type="match status" value="1"/>
</dbReference>
<dbReference type="GO" id="GO:0005524">
    <property type="term" value="F:ATP binding"/>
    <property type="evidence" value="ECO:0007669"/>
    <property type="project" value="UniProtKB-KW"/>
</dbReference>
<protein>
    <recommendedName>
        <fullName evidence="6">Protein kinase domain-containing protein</fullName>
    </recommendedName>
</protein>
<sequence length="439" mass="49774">MSGRGPGSGPDNQSYPTCEAARDNLLGYESIPQSYHLPRGPTPFFASSSIERFMNAKSVLDEDSWSKKVFFCDCSKCRKQAGLPGGVENRSNRWDQAALLGEYVDESLKYLQTNRFARKIFKRPTETDILKEFVLQQLKSERFQHHHLMPALAAFQHGADYFILFEFAQSTLFKLLNSDESIYNTQELWDQVRGLASGMAHLHKNSAASNGTISGSMLHRDIKPANILIVGRVMKIADFGFASYDISTTSGSRPTRASVHEGVSNYSSPPCAEVCEKDDVYSLGAIFSEIACYDVGKGPRVNKYRQSRFEEIEEGQSYKSRRFYSPITRSVKRSVLDQHSSLLEAVREKSNSLDSDGDPWQVFFFQRPLFDLIETMLHEIKTRRPRAESVEDALRKFAEQADNDVEQNPTDRMQHHRVNKWLQTLVADPPGSATIENRL</sequence>
<dbReference type="OrthoDB" id="3507290at2759"/>
<gene>
    <name evidence="7" type="ORF">B2J93_8912</name>
</gene>